<proteinExistence type="predicted"/>
<name>A0AAD8J7A5_9APIA</name>
<reference evidence="1" key="1">
    <citation type="submission" date="2023-02" db="EMBL/GenBank/DDBJ databases">
        <title>Genome of toxic invasive species Heracleum sosnowskyi carries increased number of genes despite the absence of recent whole-genome duplications.</title>
        <authorList>
            <person name="Schelkunov M."/>
            <person name="Shtratnikova V."/>
            <person name="Makarenko M."/>
            <person name="Klepikova A."/>
            <person name="Omelchenko D."/>
            <person name="Novikova G."/>
            <person name="Obukhova E."/>
            <person name="Bogdanov V."/>
            <person name="Penin A."/>
            <person name="Logacheva M."/>
        </authorList>
    </citation>
    <scope>NUCLEOTIDE SEQUENCE</scope>
    <source>
        <strain evidence="1">Hsosn_3</strain>
        <tissue evidence="1">Leaf</tissue>
    </source>
</reference>
<dbReference type="EMBL" id="JAUIZM010000002">
    <property type="protein sequence ID" value="KAK1399022.1"/>
    <property type="molecule type" value="Genomic_DNA"/>
</dbReference>
<dbReference type="AlphaFoldDB" id="A0AAD8J7A5"/>
<sequence>MVSYVPVSSSQPIEANVFSSSSIYYVQSESVTSTINSSYPTTKAGILNGNRPMKLPLLHSPLIYVVAAQDKSMLRKVTKWSQPDVLKVEETDNLLDQIRAKVKEM</sequence>
<accession>A0AAD8J7A5</accession>
<protein>
    <submittedName>
        <fullName evidence="1">Uncharacterized protein</fullName>
    </submittedName>
</protein>
<reference evidence="1" key="2">
    <citation type="submission" date="2023-05" db="EMBL/GenBank/DDBJ databases">
        <authorList>
            <person name="Schelkunov M.I."/>
        </authorList>
    </citation>
    <scope>NUCLEOTIDE SEQUENCE</scope>
    <source>
        <strain evidence="1">Hsosn_3</strain>
        <tissue evidence="1">Leaf</tissue>
    </source>
</reference>
<evidence type="ECO:0000313" key="2">
    <source>
        <dbReference type="Proteomes" id="UP001237642"/>
    </source>
</evidence>
<keyword evidence="2" id="KW-1185">Reference proteome</keyword>
<organism evidence="1 2">
    <name type="scientific">Heracleum sosnowskyi</name>
    <dbReference type="NCBI Taxonomy" id="360622"/>
    <lineage>
        <taxon>Eukaryota</taxon>
        <taxon>Viridiplantae</taxon>
        <taxon>Streptophyta</taxon>
        <taxon>Embryophyta</taxon>
        <taxon>Tracheophyta</taxon>
        <taxon>Spermatophyta</taxon>
        <taxon>Magnoliopsida</taxon>
        <taxon>eudicotyledons</taxon>
        <taxon>Gunneridae</taxon>
        <taxon>Pentapetalae</taxon>
        <taxon>asterids</taxon>
        <taxon>campanulids</taxon>
        <taxon>Apiales</taxon>
        <taxon>Apiaceae</taxon>
        <taxon>Apioideae</taxon>
        <taxon>apioid superclade</taxon>
        <taxon>Tordylieae</taxon>
        <taxon>Tordyliinae</taxon>
        <taxon>Heracleum</taxon>
    </lineage>
</organism>
<evidence type="ECO:0000313" key="1">
    <source>
        <dbReference type="EMBL" id="KAK1399022.1"/>
    </source>
</evidence>
<dbReference type="Proteomes" id="UP001237642">
    <property type="component" value="Unassembled WGS sequence"/>
</dbReference>
<gene>
    <name evidence="1" type="ORF">POM88_008885</name>
</gene>
<comment type="caution">
    <text evidence="1">The sequence shown here is derived from an EMBL/GenBank/DDBJ whole genome shotgun (WGS) entry which is preliminary data.</text>
</comment>